<protein>
    <submittedName>
        <fullName evidence="2">Predicted metalloprotease, contains C-terminal PDZ domain</fullName>
    </submittedName>
</protein>
<keyword evidence="2" id="KW-0645">Protease</keyword>
<dbReference type="SUPFAM" id="SSF55486">
    <property type="entry name" value="Metalloproteases ('zincins'), catalytic domain"/>
    <property type="match status" value="1"/>
</dbReference>
<dbReference type="Pfam" id="PF05299">
    <property type="entry name" value="Peptidase_M61"/>
    <property type="match status" value="1"/>
</dbReference>
<dbReference type="AlphaFoldDB" id="A0A1I4Y692"/>
<evidence type="ECO:0000313" key="2">
    <source>
        <dbReference type="EMBL" id="SFN33040.1"/>
    </source>
</evidence>
<dbReference type="Pfam" id="PF17899">
    <property type="entry name" value="Peptidase_M61_N"/>
    <property type="match status" value="1"/>
</dbReference>
<dbReference type="InterPro" id="IPR001478">
    <property type="entry name" value="PDZ"/>
</dbReference>
<keyword evidence="2" id="KW-0378">Hydrolase</keyword>
<dbReference type="InterPro" id="IPR040756">
    <property type="entry name" value="Peptidase_M61_N"/>
</dbReference>
<dbReference type="InterPro" id="IPR007963">
    <property type="entry name" value="Peptidase_M61_catalytic"/>
</dbReference>
<accession>A0A1I4Y692</accession>
<dbReference type="Gene3D" id="1.10.390.10">
    <property type="entry name" value="Neutral Protease Domain 2"/>
    <property type="match status" value="1"/>
</dbReference>
<dbReference type="Gene3D" id="2.30.42.10">
    <property type="match status" value="1"/>
</dbReference>
<keyword evidence="3" id="KW-1185">Reference proteome</keyword>
<proteinExistence type="predicted"/>
<name>A0A1I4Y692_9NEIS</name>
<dbReference type="GO" id="GO:0006508">
    <property type="term" value="P:proteolysis"/>
    <property type="evidence" value="ECO:0007669"/>
    <property type="project" value="UniProtKB-KW"/>
</dbReference>
<reference evidence="3" key="1">
    <citation type="submission" date="2016-10" db="EMBL/GenBank/DDBJ databases">
        <authorList>
            <person name="Varghese N."/>
            <person name="Submissions S."/>
        </authorList>
    </citation>
    <scope>NUCLEOTIDE SEQUENCE [LARGE SCALE GENOMIC DNA]</scope>
    <source>
        <strain evidence="3">DSM 6150</strain>
    </source>
</reference>
<dbReference type="InterPro" id="IPR036034">
    <property type="entry name" value="PDZ_sf"/>
</dbReference>
<dbReference type="InterPro" id="IPR027268">
    <property type="entry name" value="Peptidase_M4/M1_CTD_sf"/>
</dbReference>
<dbReference type="STRING" id="83765.SAMN05660284_01217"/>
<dbReference type="Proteomes" id="UP000242869">
    <property type="component" value="Unassembled WGS sequence"/>
</dbReference>
<dbReference type="SUPFAM" id="SSF50156">
    <property type="entry name" value="PDZ domain-like"/>
    <property type="match status" value="1"/>
</dbReference>
<feature type="domain" description="PDZ" evidence="1">
    <location>
        <begin position="495"/>
        <end position="564"/>
    </location>
</feature>
<dbReference type="RefSeq" id="WP_091192751.1">
    <property type="nucleotide sequence ID" value="NZ_FOVE01000007.1"/>
</dbReference>
<gene>
    <name evidence="2" type="ORF">SAMN05660284_01217</name>
</gene>
<dbReference type="OrthoDB" id="9778516at2"/>
<keyword evidence="2" id="KW-0482">Metalloprotease</keyword>
<evidence type="ECO:0000259" key="1">
    <source>
        <dbReference type="SMART" id="SM00228"/>
    </source>
</evidence>
<evidence type="ECO:0000313" key="3">
    <source>
        <dbReference type="Proteomes" id="UP000242869"/>
    </source>
</evidence>
<dbReference type="PIRSF" id="PIRSF016493">
    <property type="entry name" value="Glycyl_aminpptds"/>
    <property type="match status" value="1"/>
</dbReference>
<dbReference type="GO" id="GO:0008237">
    <property type="term" value="F:metallopeptidase activity"/>
    <property type="evidence" value="ECO:0007669"/>
    <property type="project" value="UniProtKB-KW"/>
</dbReference>
<organism evidence="2 3">
    <name type="scientific">Formivibrio citricus</name>
    <dbReference type="NCBI Taxonomy" id="83765"/>
    <lineage>
        <taxon>Bacteria</taxon>
        <taxon>Pseudomonadati</taxon>
        <taxon>Pseudomonadota</taxon>
        <taxon>Betaproteobacteria</taxon>
        <taxon>Neisseriales</taxon>
        <taxon>Chitinibacteraceae</taxon>
        <taxon>Formivibrio</taxon>
    </lineage>
</organism>
<dbReference type="SMART" id="SM00228">
    <property type="entry name" value="PDZ"/>
    <property type="match status" value="1"/>
</dbReference>
<dbReference type="EMBL" id="FOVE01000007">
    <property type="protein sequence ID" value="SFN33040.1"/>
    <property type="molecule type" value="Genomic_DNA"/>
</dbReference>
<dbReference type="Gene3D" id="2.60.40.3650">
    <property type="match status" value="1"/>
</dbReference>
<dbReference type="InterPro" id="IPR024191">
    <property type="entry name" value="Peptidase_M61"/>
</dbReference>
<sequence>MTIHYRIAAHSPQAHLFKVVVSVSQPDPAGQVFWLPSWIPGSYLIREFARHVVSVSAISNGQPVKIEKSGKMHWKVAPTHAPLELTLLVYAYDLSVRGAYLDQSRGFFNGTGVFPAVAGQEYAACELTVERPSGKEFSRWGIATSLPHAETQDGGGWLCLARNYDDLIDHPVEIGCFARVQFRACGVPHEIVISGRHDADLKRLKKDIKAICEAQIRFFGEPAPFERYLFLTLAVREGYGGLEHRASTALICSRNDLPLAHETGTKPGYRQFLGLVSHEYFHAWNVKRIKPAAFAPYVLEQEAHTRLLWAFEGITSYYDDLMLLRAGLISEQEYLDQIAQAMTSVQRTPGRLIQSLEDASLDAWIKHYRPDENSPNSQISYYVKGALAALCLDLTIRRQTAGCKSLDDVMRALWQRFGLNFDEHGKGIDEREWESLAQEVTGLDLSGFFDNALRSTNELPLVELLAQFGIESQLRVASGASDKGGWQDSPAKPSNSLGIRTATDNGLLKLTHVLAGGAAQSAGLSANDFLLAIDGLRVTASNLETLLAGKPAGERRQIVAFRRDELMYFDVHPQVAEADTWGLRIKDGEAACNHVRAAWLSGE</sequence>